<evidence type="ECO:0000313" key="2">
    <source>
        <dbReference type="EMBL" id="CAL2105727.1"/>
    </source>
</evidence>
<proteinExistence type="predicted"/>
<feature type="domain" description="SusD-like N-terminal" evidence="1">
    <location>
        <begin position="25"/>
        <end position="223"/>
    </location>
</feature>
<protein>
    <submittedName>
        <fullName evidence="2">Starch-binding outer membrane protein, SusD/RagB family</fullName>
    </submittedName>
</protein>
<dbReference type="EMBL" id="CAXJRC010000009">
    <property type="protein sequence ID" value="CAL2105727.1"/>
    <property type="molecule type" value="Genomic_DNA"/>
</dbReference>
<organism evidence="2 3">
    <name type="scientific">Tenacibaculum vairaonense</name>
    <dbReference type="NCBI Taxonomy" id="3137860"/>
    <lineage>
        <taxon>Bacteria</taxon>
        <taxon>Pseudomonadati</taxon>
        <taxon>Bacteroidota</taxon>
        <taxon>Flavobacteriia</taxon>
        <taxon>Flavobacteriales</taxon>
        <taxon>Flavobacteriaceae</taxon>
        <taxon>Tenacibaculum</taxon>
    </lineage>
</organism>
<reference evidence="2 3" key="1">
    <citation type="submission" date="2024-05" db="EMBL/GenBank/DDBJ databases">
        <authorList>
            <person name="Duchaud E."/>
        </authorList>
    </citation>
    <scope>NUCLEOTIDE SEQUENCE [LARGE SCALE GENOMIC DNA]</scope>
    <source>
        <strain evidence="2">Ena-SAMPLE-TAB-13-05-2024-13:56:06:370-140305</strain>
    </source>
</reference>
<sequence>MLKNKVYKIFYYCLFLVSIIGCDSYLSELPDNRTIIDSPEKVSALITGAYSNANYMLMAELMSDNVEHKNNTNGEQQLDTEMYYWEDSSLEGQDSPNFFWEGSYKAIAQANEALAAIKTLGETNLKAQKGEALLARAYAHFMLVNFWAKHYNANTANSDLGIPYVLEPETTLIKEYKRNTVQEVYDLIEKDLKEGLSLVQNNYKQPKFHFTKEAGYAFAARFYTYKGDWDNVIKYASKVISNPSNSNEIRNDLGYRSLTYDQTLNIYSNYTENTNLLVSSTSSWWARRFAGSRYGLSADKATELFFGGAGNPFRKSWAYRVFGNDNVYNLPKINEYFKITNQSAGTGFGFVQIILFDKDEILLNRAEAYAMKEDYASSLNDLNVFIANKTRSHDPSTDILDEALIETRYPSISDEFTPFYSLNNKQTSFIKAIAEFKRRDYYHEGLRWFDVKRFALKIEHKVQDEATLVLEKNDNRKLLQIPGIAIARGITPNPR</sequence>
<dbReference type="Gene3D" id="1.25.40.390">
    <property type="match status" value="1"/>
</dbReference>
<dbReference type="Pfam" id="PF14322">
    <property type="entry name" value="SusD-like_3"/>
    <property type="match status" value="1"/>
</dbReference>
<dbReference type="Proteomes" id="UP001497602">
    <property type="component" value="Unassembled WGS sequence"/>
</dbReference>
<evidence type="ECO:0000313" key="3">
    <source>
        <dbReference type="Proteomes" id="UP001497602"/>
    </source>
</evidence>
<name>A0ABM9PJH6_9FLAO</name>
<evidence type="ECO:0000259" key="1">
    <source>
        <dbReference type="Pfam" id="PF14322"/>
    </source>
</evidence>
<dbReference type="InterPro" id="IPR011990">
    <property type="entry name" value="TPR-like_helical_dom_sf"/>
</dbReference>
<gene>
    <name evidence="2" type="ORF">T190115A13A_180056</name>
</gene>
<dbReference type="InterPro" id="IPR033985">
    <property type="entry name" value="SusD-like_N"/>
</dbReference>
<dbReference type="PROSITE" id="PS51257">
    <property type="entry name" value="PROKAR_LIPOPROTEIN"/>
    <property type="match status" value="1"/>
</dbReference>
<keyword evidence="3" id="KW-1185">Reference proteome</keyword>
<comment type="caution">
    <text evidence="2">The sequence shown here is derived from an EMBL/GenBank/DDBJ whole genome shotgun (WGS) entry which is preliminary data.</text>
</comment>
<dbReference type="RefSeq" id="WP_348737541.1">
    <property type="nucleotide sequence ID" value="NZ_CAXJRC010000009.1"/>
</dbReference>
<dbReference type="SUPFAM" id="SSF48452">
    <property type="entry name" value="TPR-like"/>
    <property type="match status" value="1"/>
</dbReference>
<accession>A0ABM9PJH6</accession>